<protein>
    <submittedName>
        <fullName evidence="2">Uncharacterized protein</fullName>
    </submittedName>
</protein>
<sequence>MYNLLRLTFRRVTNVAAVLAVFSLPFCASATTIGTNISTDGTLTVNGNTTIGNAATDTVTITAVLQGASALVFEGIAIDDYETTFAFASLTGDRTVTFPDASGYPLLSTANIGAANAVWVGNSSLIFEGSSVDAYETTLLITNPTAVQTITFPDASGTVALTSDLAGSGATTALDNLASVDINASLISHTAATYDLGSEDLYWNDLFLDNQISFEGTYDDYQTTLMAADTTLIDKTITLPDSDGTVMLSTLAGNAPDVKNSVTGTSNGLVFEGTADDYETTLTVLDPAWGDNSFIFPDIGGGDFTVITTGNVGDITGIPSVTALTNVTTISGLTSLTIGAGVSSVPITAHLSSTITVGDDGILAAGDCHAPYEKTVTGAESGDTVVLGPTFDFAIGGLLAKGVVSAPDTVWVIVCNFSAMAVPHAAGTWRVDVWKH</sequence>
<dbReference type="Proteomes" id="UP000230973">
    <property type="component" value="Unassembled WGS sequence"/>
</dbReference>
<feature type="chain" id="PRO_5014766772" evidence="1">
    <location>
        <begin position="31"/>
        <end position="436"/>
    </location>
</feature>
<proteinExistence type="predicted"/>
<organism evidence="2 3">
    <name type="scientific">Candidatus Uhrbacteria bacterium CG_4_10_14_0_8_um_filter_58_22</name>
    <dbReference type="NCBI Taxonomy" id="1975029"/>
    <lineage>
        <taxon>Bacteria</taxon>
        <taxon>Candidatus Uhriibacteriota</taxon>
    </lineage>
</organism>
<evidence type="ECO:0000313" key="3">
    <source>
        <dbReference type="Proteomes" id="UP000230973"/>
    </source>
</evidence>
<comment type="caution">
    <text evidence="2">The sequence shown here is derived from an EMBL/GenBank/DDBJ whole genome shotgun (WGS) entry which is preliminary data.</text>
</comment>
<dbReference type="AlphaFoldDB" id="A0A2M7Q8T2"/>
<evidence type="ECO:0000313" key="2">
    <source>
        <dbReference type="EMBL" id="PIY61933.1"/>
    </source>
</evidence>
<name>A0A2M7Q8T2_9BACT</name>
<dbReference type="EMBL" id="PFLC01000058">
    <property type="protein sequence ID" value="PIY61933.1"/>
    <property type="molecule type" value="Genomic_DNA"/>
</dbReference>
<feature type="signal peptide" evidence="1">
    <location>
        <begin position="1"/>
        <end position="30"/>
    </location>
</feature>
<evidence type="ECO:0000256" key="1">
    <source>
        <dbReference type="SAM" id="SignalP"/>
    </source>
</evidence>
<keyword evidence="1" id="KW-0732">Signal</keyword>
<gene>
    <name evidence="2" type="ORF">COY93_04280</name>
</gene>
<reference evidence="3" key="1">
    <citation type="submission" date="2017-09" db="EMBL/GenBank/DDBJ databases">
        <title>Depth-based differentiation of microbial function through sediment-hosted aquifers and enrichment of novel symbionts in the deep terrestrial subsurface.</title>
        <authorList>
            <person name="Probst A.J."/>
            <person name="Ladd B."/>
            <person name="Jarett J.K."/>
            <person name="Geller-Mcgrath D.E."/>
            <person name="Sieber C.M.K."/>
            <person name="Emerson J.B."/>
            <person name="Anantharaman K."/>
            <person name="Thomas B.C."/>
            <person name="Malmstrom R."/>
            <person name="Stieglmeier M."/>
            <person name="Klingl A."/>
            <person name="Woyke T."/>
            <person name="Ryan C.M."/>
            <person name="Banfield J.F."/>
        </authorList>
    </citation>
    <scope>NUCLEOTIDE SEQUENCE [LARGE SCALE GENOMIC DNA]</scope>
</reference>
<accession>A0A2M7Q8T2</accession>